<evidence type="ECO:0000313" key="3">
    <source>
        <dbReference type="Proteomes" id="UP000184368"/>
    </source>
</evidence>
<feature type="transmembrane region" description="Helical" evidence="1">
    <location>
        <begin position="95"/>
        <end position="113"/>
    </location>
</feature>
<dbReference type="Proteomes" id="UP000184368">
    <property type="component" value="Unassembled WGS sequence"/>
</dbReference>
<feature type="transmembrane region" description="Helical" evidence="1">
    <location>
        <begin position="59"/>
        <end position="75"/>
    </location>
</feature>
<organism evidence="2 3">
    <name type="scientific">Cnuella takakiae</name>
    <dbReference type="NCBI Taxonomy" id="1302690"/>
    <lineage>
        <taxon>Bacteria</taxon>
        <taxon>Pseudomonadati</taxon>
        <taxon>Bacteroidota</taxon>
        <taxon>Chitinophagia</taxon>
        <taxon>Chitinophagales</taxon>
        <taxon>Chitinophagaceae</taxon>
        <taxon>Cnuella</taxon>
    </lineage>
</organism>
<gene>
    <name evidence="2" type="ORF">SAMN05444008_12166</name>
</gene>
<feature type="transmembrane region" description="Helical" evidence="1">
    <location>
        <begin position="168"/>
        <end position="185"/>
    </location>
</feature>
<accession>A0A1M5I4E5</accession>
<evidence type="ECO:0000256" key="1">
    <source>
        <dbReference type="SAM" id="Phobius"/>
    </source>
</evidence>
<dbReference type="STRING" id="1302690.BUE76_05125"/>
<feature type="transmembrane region" description="Helical" evidence="1">
    <location>
        <begin position="144"/>
        <end position="162"/>
    </location>
</feature>
<reference evidence="2 3" key="1">
    <citation type="submission" date="2016-11" db="EMBL/GenBank/DDBJ databases">
        <authorList>
            <person name="Jaros S."/>
            <person name="Januszkiewicz K."/>
            <person name="Wedrychowicz H."/>
        </authorList>
    </citation>
    <scope>NUCLEOTIDE SEQUENCE [LARGE SCALE GENOMIC DNA]</scope>
    <source>
        <strain evidence="2 3">DSM 26897</strain>
    </source>
</reference>
<keyword evidence="1" id="KW-1133">Transmembrane helix</keyword>
<dbReference type="AlphaFoldDB" id="A0A1M5I4E5"/>
<feature type="transmembrane region" description="Helical" evidence="1">
    <location>
        <begin position="119"/>
        <end position="139"/>
    </location>
</feature>
<evidence type="ECO:0000313" key="2">
    <source>
        <dbReference type="EMBL" id="SHG22810.1"/>
    </source>
</evidence>
<dbReference type="RefSeq" id="WP_073047750.1">
    <property type="nucleotide sequence ID" value="NZ_FQUO01000021.1"/>
</dbReference>
<sequence>MNDQLTPLQSIELIQSMISKTRSSLKANSFYFLFWGWLAFSALLVQFVLKTILDYPRHYLVWLVTIPAVFITIWYARKRHNPSARTYIGESMGQLWMGIGISFFVLSIIISAGPSGWLYAYPFFILFYGLGTFISGRLLQFKPMIIGGIFNWVLAAICPMLPYDYQILLAALALLTSYIIPGHLLNREN</sequence>
<keyword evidence="1" id="KW-0472">Membrane</keyword>
<keyword evidence="1" id="KW-0812">Transmembrane</keyword>
<dbReference type="EMBL" id="FQUO01000021">
    <property type="protein sequence ID" value="SHG22810.1"/>
    <property type="molecule type" value="Genomic_DNA"/>
</dbReference>
<protein>
    <submittedName>
        <fullName evidence="2">Uncharacterized protein</fullName>
    </submittedName>
</protein>
<dbReference type="OrthoDB" id="670335at2"/>
<name>A0A1M5I4E5_9BACT</name>
<keyword evidence="3" id="KW-1185">Reference proteome</keyword>
<proteinExistence type="predicted"/>
<feature type="transmembrane region" description="Helical" evidence="1">
    <location>
        <begin position="30"/>
        <end position="53"/>
    </location>
</feature>